<evidence type="ECO:0000256" key="3">
    <source>
        <dbReference type="ARBA" id="ARBA00022801"/>
    </source>
</evidence>
<dbReference type="InterPro" id="IPR002508">
    <property type="entry name" value="MurNAc-LAA_cat"/>
</dbReference>
<accession>A0A5B7X8M5</accession>
<dbReference type="PANTHER" id="PTHR30404">
    <property type="entry name" value="N-ACETYLMURAMOYL-L-ALANINE AMIDASE"/>
    <property type="match status" value="1"/>
</dbReference>
<dbReference type="GO" id="GO:0008745">
    <property type="term" value="F:N-acetylmuramoyl-L-alanine amidase activity"/>
    <property type="evidence" value="ECO:0007669"/>
    <property type="project" value="UniProtKB-EC"/>
</dbReference>
<dbReference type="InterPro" id="IPR050695">
    <property type="entry name" value="N-acetylmuramoyl_amidase_3"/>
</dbReference>
<dbReference type="KEGG" id="afla:FHG64_17735"/>
<dbReference type="EMBL" id="CP040812">
    <property type="protein sequence ID" value="QCY71088.1"/>
    <property type="molecule type" value="Genomic_DNA"/>
</dbReference>
<reference evidence="6 7" key="1">
    <citation type="submission" date="2019-06" db="EMBL/GenBank/DDBJ databases">
        <title>Complete genome sequence of Antarcticibacterium flavum KCTC 52984T from an Antarctic marine sediment.</title>
        <authorList>
            <person name="Lee Y.M."/>
            <person name="Shin S.C."/>
        </authorList>
    </citation>
    <scope>NUCLEOTIDE SEQUENCE [LARGE SCALE GENOMIC DNA]</scope>
    <source>
        <strain evidence="6 7">KCTC 52984</strain>
    </source>
</reference>
<dbReference type="AlphaFoldDB" id="A0A5B7X8M5"/>
<dbReference type="OrthoDB" id="9806267at2"/>
<sequence>MKRKVFCGILILLLYLWIPQSAQAQFEPLKNKIVVIDPGHGGSDPGAIGVDGISESEYTLRLAKKILLLNNKTNPNEIYLTRYADSLISLKDRIFLSKTLNAELYISLHFNHSTSASAKGIEIFLSRKISSSYRDSSVLLAYRLHENLVKSIGFSPRGIKFKDFLVLKETTKNMTSVLIEICFISNPDEAKFMRYDDSMKRLAHLILNSI</sequence>
<dbReference type="Pfam" id="PF01520">
    <property type="entry name" value="Amidase_3"/>
    <property type="match status" value="1"/>
</dbReference>
<feature type="domain" description="MurNAc-LAA" evidence="5">
    <location>
        <begin position="97"/>
        <end position="210"/>
    </location>
</feature>
<dbReference type="PANTHER" id="PTHR30404:SF0">
    <property type="entry name" value="N-ACETYLMURAMOYL-L-ALANINE AMIDASE AMIC"/>
    <property type="match status" value="1"/>
</dbReference>
<dbReference type="SMART" id="SM00646">
    <property type="entry name" value="Ami_3"/>
    <property type="match status" value="1"/>
</dbReference>
<name>A0A5B7X8M5_9FLAO</name>
<keyword evidence="4" id="KW-0732">Signal</keyword>
<evidence type="ECO:0000256" key="4">
    <source>
        <dbReference type="SAM" id="SignalP"/>
    </source>
</evidence>
<dbReference type="GO" id="GO:0009253">
    <property type="term" value="P:peptidoglycan catabolic process"/>
    <property type="evidence" value="ECO:0007669"/>
    <property type="project" value="InterPro"/>
</dbReference>
<comment type="catalytic activity">
    <reaction evidence="1">
        <text>Hydrolyzes the link between N-acetylmuramoyl residues and L-amino acid residues in certain cell-wall glycopeptides.</text>
        <dbReference type="EC" id="3.5.1.28"/>
    </reaction>
</comment>
<dbReference type="Proteomes" id="UP000309016">
    <property type="component" value="Chromosome"/>
</dbReference>
<evidence type="ECO:0000313" key="6">
    <source>
        <dbReference type="EMBL" id="QCY71088.1"/>
    </source>
</evidence>
<dbReference type="CDD" id="cd02696">
    <property type="entry name" value="MurNAc-LAA"/>
    <property type="match status" value="1"/>
</dbReference>
<dbReference type="Gene3D" id="3.40.630.40">
    <property type="entry name" value="Zn-dependent exopeptidases"/>
    <property type="match status" value="1"/>
</dbReference>
<feature type="chain" id="PRO_5022853648" description="N-acetylmuramoyl-L-alanine amidase" evidence="4">
    <location>
        <begin position="25"/>
        <end position="210"/>
    </location>
</feature>
<dbReference type="RefSeq" id="WP_139067638.1">
    <property type="nucleotide sequence ID" value="NZ_CP040812.1"/>
</dbReference>
<feature type="signal peptide" evidence="4">
    <location>
        <begin position="1"/>
        <end position="24"/>
    </location>
</feature>
<evidence type="ECO:0000259" key="5">
    <source>
        <dbReference type="SMART" id="SM00646"/>
    </source>
</evidence>
<dbReference type="EC" id="3.5.1.28" evidence="2"/>
<evidence type="ECO:0000256" key="2">
    <source>
        <dbReference type="ARBA" id="ARBA00011901"/>
    </source>
</evidence>
<dbReference type="SUPFAM" id="SSF53187">
    <property type="entry name" value="Zn-dependent exopeptidases"/>
    <property type="match status" value="1"/>
</dbReference>
<keyword evidence="3" id="KW-0378">Hydrolase</keyword>
<organism evidence="6 7">
    <name type="scientific">Antarcticibacterium flavum</name>
    <dbReference type="NCBI Taxonomy" id="2058175"/>
    <lineage>
        <taxon>Bacteria</taxon>
        <taxon>Pseudomonadati</taxon>
        <taxon>Bacteroidota</taxon>
        <taxon>Flavobacteriia</taxon>
        <taxon>Flavobacteriales</taxon>
        <taxon>Flavobacteriaceae</taxon>
        <taxon>Antarcticibacterium</taxon>
    </lineage>
</organism>
<protein>
    <recommendedName>
        <fullName evidence="2">N-acetylmuramoyl-L-alanine amidase</fullName>
        <ecNumber evidence="2">3.5.1.28</ecNumber>
    </recommendedName>
</protein>
<dbReference type="GO" id="GO:0030288">
    <property type="term" value="C:outer membrane-bounded periplasmic space"/>
    <property type="evidence" value="ECO:0007669"/>
    <property type="project" value="TreeGrafter"/>
</dbReference>
<gene>
    <name evidence="6" type="ORF">FHG64_17735</name>
</gene>
<proteinExistence type="predicted"/>
<keyword evidence="7" id="KW-1185">Reference proteome</keyword>
<evidence type="ECO:0000256" key="1">
    <source>
        <dbReference type="ARBA" id="ARBA00001561"/>
    </source>
</evidence>
<evidence type="ECO:0000313" key="7">
    <source>
        <dbReference type="Proteomes" id="UP000309016"/>
    </source>
</evidence>